<dbReference type="Proteomes" id="UP000660801">
    <property type="component" value="Unassembled WGS sequence"/>
</dbReference>
<evidence type="ECO:0000256" key="1">
    <source>
        <dbReference type="SAM" id="SignalP"/>
    </source>
</evidence>
<evidence type="ECO:0000313" key="4">
    <source>
        <dbReference type="Proteomes" id="UP000660801"/>
    </source>
</evidence>
<dbReference type="PANTHER" id="PTHR31528">
    <property type="entry name" value="4-AMINO-5-HYDROXYMETHYL-2-METHYLPYRIMIDINE PHOSPHATE SYNTHASE THI11-RELATED"/>
    <property type="match status" value="1"/>
</dbReference>
<feature type="chain" id="PRO_5039204466" evidence="1">
    <location>
        <begin position="25"/>
        <end position="325"/>
    </location>
</feature>
<dbReference type="GO" id="GO:0009228">
    <property type="term" value="P:thiamine biosynthetic process"/>
    <property type="evidence" value="ECO:0007669"/>
    <property type="project" value="InterPro"/>
</dbReference>
<dbReference type="PANTHER" id="PTHR31528:SF3">
    <property type="entry name" value="THIAMINE BIOSYNTHESIS PROTEIN HI_0357-RELATED"/>
    <property type="match status" value="1"/>
</dbReference>
<dbReference type="Pfam" id="PF09084">
    <property type="entry name" value="NMT1"/>
    <property type="match status" value="1"/>
</dbReference>
<evidence type="ECO:0000259" key="2">
    <source>
        <dbReference type="Pfam" id="PF09084"/>
    </source>
</evidence>
<dbReference type="PROSITE" id="PS51257">
    <property type="entry name" value="PROKAR_LIPOPROTEIN"/>
    <property type="match status" value="1"/>
</dbReference>
<dbReference type="EMBL" id="BMJN01000001">
    <property type="protein sequence ID" value="GGE23742.1"/>
    <property type="molecule type" value="Genomic_DNA"/>
</dbReference>
<name>A0A917A3C9_9STRE</name>
<reference evidence="3" key="2">
    <citation type="submission" date="2020-09" db="EMBL/GenBank/DDBJ databases">
        <authorList>
            <person name="Sun Q."/>
            <person name="Zhou Y."/>
        </authorList>
    </citation>
    <scope>NUCLEOTIDE SEQUENCE</scope>
    <source>
        <strain evidence="3">CGMCC 1.15533</strain>
    </source>
</reference>
<dbReference type="InterPro" id="IPR015168">
    <property type="entry name" value="SsuA/THI5"/>
</dbReference>
<dbReference type="OrthoDB" id="9815602at2"/>
<comment type="caution">
    <text evidence="3">The sequence shown here is derived from an EMBL/GenBank/DDBJ whole genome shotgun (WGS) entry which is preliminary data.</text>
</comment>
<accession>A0A917A3C9</accession>
<feature type="domain" description="SsuA/THI5-like" evidence="2">
    <location>
        <begin position="39"/>
        <end position="253"/>
    </location>
</feature>
<dbReference type="RefSeq" id="WP_068990191.1">
    <property type="nucleotide sequence ID" value="NZ_BMJN01000001.1"/>
</dbReference>
<dbReference type="SUPFAM" id="SSF53850">
    <property type="entry name" value="Periplasmic binding protein-like II"/>
    <property type="match status" value="1"/>
</dbReference>
<evidence type="ECO:0000313" key="3">
    <source>
        <dbReference type="EMBL" id="GGE23742.1"/>
    </source>
</evidence>
<reference evidence="3" key="1">
    <citation type="journal article" date="2014" name="Int. J. Syst. Evol. Microbiol.">
        <title>Complete genome sequence of Corynebacterium casei LMG S-19264T (=DSM 44701T), isolated from a smear-ripened cheese.</title>
        <authorList>
            <consortium name="US DOE Joint Genome Institute (JGI-PGF)"/>
            <person name="Walter F."/>
            <person name="Albersmeier A."/>
            <person name="Kalinowski J."/>
            <person name="Ruckert C."/>
        </authorList>
    </citation>
    <scope>NUCLEOTIDE SEQUENCE</scope>
    <source>
        <strain evidence="3">CGMCC 1.15533</strain>
    </source>
</reference>
<dbReference type="Gene3D" id="3.40.190.10">
    <property type="entry name" value="Periplasmic binding protein-like II"/>
    <property type="match status" value="2"/>
</dbReference>
<gene>
    <name evidence="3" type="primary">tauA</name>
    <name evidence="3" type="ORF">GCM10011510_01050</name>
</gene>
<organism evidence="3 4">
    <name type="scientific">Streptococcus himalayensis</name>
    <dbReference type="NCBI Taxonomy" id="1888195"/>
    <lineage>
        <taxon>Bacteria</taxon>
        <taxon>Bacillati</taxon>
        <taxon>Bacillota</taxon>
        <taxon>Bacilli</taxon>
        <taxon>Lactobacillales</taxon>
        <taxon>Streptococcaceae</taxon>
        <taxon>Streptococcus</taxon>
    </lineage>
</organism>
<sequence length="325" mass="36355">MKRKWMIAAVACLFLAACGNGKQASGAKKVDFILDWTPNTNHTGLYVAKEKGYFTAAGVDVDIKLPPEDSSSDLVINGKAPFAISFQDSMAKKLEKGAEMTAVAAIVEHNTSGIISKSATGIMKPRDLVGKTYGTWNDPIELAMVETLVKAQGGDFEKVKKVPNTDSNSITPIENGSFDAAWIYYGWDGILAKSQGIETNFFYMTDYAKELDYYSPVIIANNTYLKEHKEEARAVIQAIKKGYQYAMEHPKEAADILIKHAPELEKERKFVEESQSYLSKQYAENKEKWGRFDANRWNAFYDWAKDKGVLTKDLTDIGFSNEFVE</sequence>
<proteinExistence type="predicted"/>
<keyword evidence="4" id="KW-1185">Reference proteome</keyword>
<protein>
    <submittedName>
        <fullName evidence="3">Nitrate ABC transporter substrate-binding protein</fullName>
    </submittedName>
</protein>
<dbReference type="AlphaFoldDB" id="A0A917A3C9"/>
<dbReference type="InterPro" id="IPR027939">
    <property type="entry name" value="NMT1/THI5"/>
</dbReference>
<keyword evidence="1" id="KW-0732">Signal</keyword>
<feature type="signal peptide" evidence="1">
    <location>
        <begin position="1"/>
        <end position="24"/>
    </location>
</feature>